<keyword evidence="1" id="KW-0143">Chaperone</keyword>
<reference evidence="3 4" key="1">
    <citation type="submission" date="2024-04" db="EMBL/GenBank/DDBJ databases">
        <authorList>
            <person name="Rising A."/>
            <person name="Reimegard J."/>
            <person name="Sonavane S."/>
            <person name="Akerstrom W."/>
            <person name="Nylinder S."/>
            <person name="Hedman E."/>
            <person name="Kallberg Y."/>
        </authorList>
    </citation>
    <scope>NUCLEOTIDE SEQUENCE [LARGE SCALE GENOMIC DNA]</scope>
</reference>
<dbReference type="GO" id="GO:0005634">
    <property type="term" value="C:nucleus"/>
    <property type="evidence" value="ECO:0007669"/>
    <property type="project" value="TreeGrafter"/>
</dbReference>
<dbReference type="Pfam" id="PF05348">
    <property type="entry name" value="UMP1"/>
    <property type="match status" value="1"/>
</dbReference>
<evidence type="ECO:0000256" key="2">
    <source>
        <dbReference type="ARBA" id="ARBA00043974"/>
    </source>
</evidence>
<dbReference type="PANTHER" id="PTHR12828:SF3">
    <property type="entry name" value="PROTEASOME MATURATION PROTEIN"/>
    <property type="match status" value="1"/>
</dbReference>
<organism evidence="3 4">
    <name type="scientific">Larinioides sclopetarius</name>
    <dbReference type="NCBI Taxonomy" id="280406"/>
    <lineage>
        <taxon>Eukaryota</taxon>
        <taxon>Metazoa</taxon>
        <taxon>Ecdysozoa</taxon>
        <taxon>Arthropoda</taxon>
        <taxon>Chelicerata</taxon>
        <taxon>Arachnida</taxon>
        <taxon>Araneae</taxon>
        <taxon>Araneomorphae</taxon>
        <taxon>Entelegynae</taxon>
        <taxon>Araneoidea</taxon>
        <taxon>Araneidae</taxon>
        <taxon>Larinioides</taxon>
    </lineage>
</organism>
<evidence type="ECO:0000313" key="4">
    <source>
        <dbReference type="Proteomes" id="UP001497382"/>
    </source>
</evidence>
<dbReference type="GO" id="GO:0043248">
    <property type="term" value="P:proteasome assembly"/>
    <property type="evidence" value="ECO:0007669"/>
    <property type="project" value="InterPro"/>
</dbReference>
<protein>
    <recommendedName>
        <fullName evidence="5">Proteasome maturation protein</fullName>
    </recommendedName>
</protein>
<dbReference type="Proteomes" id="UP001497382">
    <property type="component" value="Unassembled WGS sequence"/>
</dbReference>
<dbReference type="InterPro" id="IPR008012">
    <property type="entry name" value="Ump1"/>
</dbReference>
<name>A0AAV1ZPM3_9ARAC</name>
<dbReference type="GO" id="GO:0005737">
    <property type="term" value="C:cytoplasm"/>
    <property type="evidence" value="ECO:0007669"/>
    <property type="project" value="TreeGrafter"/>
</dbReference>
<dbReference type="PANTHER" id="PTHR12828">
    <property type="entry name" value="PROTEASOME MATURATION PROTEIN UMP1"/>
    <property type="match status" value="1"/>
</dbReference>
<dbReference type="AlphaFoldDB" id="A0AAV1ZPM3"/>
<gene>
    <name evidence="3" type="ORF">LARSCL_LOCUS6718</name>
</gene>
<evidence type="ECO:0000313" key="3">
    <source>
        <dbReference type="EMBL" id="CAL1273081.1"/>
    </source>
</evidence>
<proteinExistence type="inferred from homology"/>
<comment type="caution">
    <text evidence="3">The sequence shown here is derived from an EMBL/GenBank/DDBJ whole genome shotgun (WGS) entry which is preliminary data.</text>
</comment>
<comment type="similarity">
    <text evidence="2">Belongs to the POMP/UMP1 family.</text>
</comment>
<accession>A0AAV1ZPM3</accession>
<evidence type="ECO:0000256" key="1">
    <source>
        <dbReference type="ARBA" id="ARBA00023186"/>
    </source>
</evidence>
<evidence type="ECO:0008006" key="5">
    <source>
        <dbReference type="Google" id="ProtNLM"/>
    </source>
</evidence>
<sequence length="194" mass="22246">MRSQLIYIGYTQMEMRHINLALLSQIQITCEIVFFLSSNKVLYCLTMDFPSLKPKPDVAEKVQIKETGDFSAYNTMTDGFMSVRGQLCNPHALEQSEKKFKVNAEKMRLAYLQSCQGIHAPLKIMYEKNAVKKTQRLPFLPSSNLALETLEGRDESIDFDDYIFTDPEEGIESIATPHMVMEKVLFAPKDKMNM</sequence>
<keyword evidence="4" id="KW-1185">Reference proteome</keyword>
<dbReference type="EMBL" id="CAXIEN010000065">
    <property type="protein sequence ID" value="CAL1273081.1"/>
    <property type="molecule type" value="Genomic_DNA"/>
</dbReference>